<organism evidence="2 3">
    <name type="scientific">Candidatus Onthenecus intestinigallinarum</name>
    <dbReference type="NCBI Taxonomy" id="2840875"/>
    <lineage>
        <taxon>Bacteria</taxon>
        <taxon>Bacillati</taxon>
        <taxon>Bacillota</taxon>
        <taxon>Clostridia</taxon>
        <taxon>Eubacteriales</taxon>
        <taxon>Candidatus Onthenecus</taxon>
    </lineage>
</organism>
<protein>
    <submittedName>
        <fullName evidence="2">Uncharacterized protein</fullName>
    </submittedName>
</protein>
<proteinExistence type="predicted"/>
<keyword evidence="1" id="KW-0732">Signal</keyword>
<sequence length="308" mass="33745">MKKHALRTAVIVCALLLALCGTALAVARQYGIGDFLSEMYGEQIPEQAQEIVDRPQASIQVEEVEASVREAVWDGFATHVVIEYRSPEGTAWALLDDPRVDLDALLAQYGTVYSPLDPDLVCIAEAGDEYFPESMGFEYQQEEENVLSMILSFDGKALPSRDLRYKVGYFRYDGAEEPDRVGGQGAGSAAFLEFELPDHTDLNETFTFDHPGTLAGREIERATFTFTPLQTVVEVVYVDAKEDELVWADVDVLVLDEAGERIPATSTSLLSSGVDALEEVPDVLYLQAGDPSSNEGVGIGEPLAFTFK</sequence>
<evidence type="ECO:0000256" key="1">
    <source>
        <dbReference type="SAM" id="SignalP"/>
    </source>
</evidence>
<gene>
    <name evidence="2" type="ORF">IAB73_04445</name>
</gene>
<evidence type="ECO:0000313" key="2">
    <source>
        <dbReference type="EMBL" id="HIQ71444.1"/>
    </source>
</evidence>
<dbReference type="AlphaFoldDB" id="A0A9D0Z963"/>
<evidence type="ECO:0000313" key="3">
    <source>
        <dbReference type="Proteomes" id="UP000886887"/>
    </source>
</evidence>
<reference evidence="2" key="1">
    <citation type="submission" date="2020-10" db="EMBL/GenBank/DDBJ databases">
        <authorList>
            <person name="Gilroy R."/>
        </authorList>
    </citation>
    <scope>NUCLEOTIDE SEQUENCE</scope>
    <source>
        <strain evidence="2">ChiSxjej2B14-6234</strain>
    </source>
</reference>
<dbReference type="EMBL" id="DVFJ01000011">
    <property type="protein sequence ID" value="HIQ71444.1"/>
    <property type="molecule type" value="Genomic_DNA"/>
</dbReference>
<reference evidence="2" key="2">
    <citation type="journal article" date="2021" name="PeerJ">
        <title>Extensive microbial diversity within the chicken gut microbiome revealed by metagenomics and culture.</title>
        <authorList>
            <person name="Gilroy R."/>
            <person name="Ravi A."/>
            <person name="Getino M."/>
            <person name="Pursley I."/>
            <person name="Horton D.L."/>
            <person name="Alikhan N.F."/>
            <person name="Baker D."/>
            <person name="Gharbi K."/>
            <person name="Hall N."/>
            <person name="Watson M."/>
            <person name="Adriaenssens E.M."/>
            <person name="Foster-Nyarko E."/>
            <person name="Jarju S."/>
            <person name="Secka A."/>
            <person name="Antonio M."/>
            <person name="Oren A."/>
            <person name="Chaudhuri R.R."/>
            <person name="La Ragione R."/>
            <person name="Hildebrand F."/>
            <person name="Pallen M.J."/>
        </authorList>
    </citation>
    <scope>NUCLEOTIDE SEQUENCE</scope>
    <source>
        <strain evidence="2">ChiSxjej2B14-6234</strain>
    </source>
</reference>
<feature type="signal peptide" evidence="1">
    <location>
        <begin position="1"/>
        <end position="25"/>
    </location>
</feature>
<accession>A0A9D0Z963</accession>
<comment type="caution">
    <text evidence="2">The sequence shown here is derived from an EMBL/GenBank/DDBJ whole genome shotgun (WGS) entry which is preliminary data.</text>
</comment>
<feature type="chain" id="PRO_5038549611" evidence="1">
    <location>
        <begin position="26"/>
        <end position="308"/>
    </location>
</feature>
<dbReference type="Proteomes" id="UP000886887">
    <property type="component" value="Unassembled WGS sequence"/>
</dbReference>
<name>A0A9D0Z963_9FIRM</name>